<accession>T1GEP6</accession>
<dbReference type="EnsemblMetazoa" id="MESCA001817-RA">
    <property type="protein sequence ID" value="MESCA001817-PA"/>
    <property type="gene ID" value="MESCA001817"/>
</dbReference>
<reference evidence="2" key="1">
    <citation type="submission" date="2013-02" db="EMBL/GenBank/DDBJ databases">
        <authorList>
            <person name="Hughes D."/>
        </authorList>
    </citation>
    <scope>NUCLEOTIDE SEQUENCE</scope>
    <source>
        <strain>Durham</strain>
        <strain evidence="2">NC isolate 2 -- Noor lab</strain>
    </source>
</reference>
<reference evidence="1" key="2">
    <citation type="submission" date="2015-06" db="UniProtKB">
        <authorList>
            <consortium name="EnsemblMetazoa"/>
        </authorList>
    </citation>
    <scope>IDENTIFICATION</scope>
</reference>
<proteinExistence type="predicted"/>
<dbReference type="HOGENOM" id="CLU_3089605_0_0_1"/>
<dbReference type="EMBL" id="CAQQ02393079">
    <property type="status" value="NOT_ANNOTATED_CDS"/>
    <property type="molecule type" value="Genomic_DNA"/>
</dbReference>
<dbReference type="Proteomes" id="UP000015102">
    <property type="component" value="Unassembled WGS sequence"/>
</dbReference>
<name>T1GEP6_MEGSC</name>
<sequence length="52" mass="6110">MPFRAMPTKEISQSVNCRKCVWLCPLVARKVEKFKLWNQNTDSDFNTCKFLG</sequence>
<evidence type="ECO:0000313" key="1">
    <source>
        <dbReference type="EnsemblMetazoa" id="MESCA001817-PA"/>
    </source>
</evidence>
<keyword evidence="2" id="KW-1185">Reference proteome</keyword>
<protein>
    <submittedName>
        <fullName evidence="1">Uncharacterized protein</fullName>
    </submittedName>
</protein>
<evidence type="ECO:0000313" key="2">
    <source>
        <dbReference type="Proteomes" id="UP000015102"/>
    </source>
</evidence>
<organism evidence="1 2">
    <name type="scientific">Megaselia scalaris</name>
    <name type="common">Humpbacked fly</name>
    <name type="synonym">Phora scalaris</name>
    <dbReference type="NCBI Taxonomy" id="36166"/>
    <lineage>
        <taxon>Eukaryota</taxon>
        <taxon>Metazoa</taxon>
        <taxon>Ecdysozoa</taxon>
        <taxon>Arthropoda</taxon>
        <taxon>Hexapoda</taxon>
        <taxon>Insecta</taxon>
        <taxon>Pterygota</taxon>
        <taxon>Neoptera</taxon>
        <taxon>Endopterygota</taxon>
        <taxon>Diptera</taxon>
        <taxon>Brachycera</taxon>
        <taxon>Muscomorpha</taxon>
        <taxon>Platypezoidea</taxon>
        <taxon>Phoridae</taxon>
        <taxon>Megaseliini</taxon>
        <taxon>Megaselia</taxon>
    </lineage>
</organism>
<dbReference type="AlphaFoldDB" id="T1GEP6"/>